<organism evidence="1">
    <name type="scientific">marine sediment metagenome</name>
    <dbReference type="NCBI Taxonomy" id="412755"/>
    <lineage>
        <taxon>unclassified sequences</taxon>
        <taxon>metagenomes</taxon>
        <taxon>ecological metagenomes</taxon>
    </lineage>
</organism>
<evidence type="ECO:0000313" key="1">
    <source>
        <dbReference type="EMBL" id="KTF05271.1"/>
    </source>
</evidence>
<accession>A0A1B6NPQ6</accession>
<protein>
    <submittedName>
        <fullName evidence="1">Uncharacterized protein</fullName>
    </submittedName>
</protein>
<dbReference type="EMBL" id="AYSL01001897">
    <property type="protein sequence ID" value="KTF05271.1"/>
    <property type="molecule type" value="Genomic_DNA"/>
</dbReference>
<sequence length="56" mass="6336">QGLATIAALMGEGDVQAWCARLKSRLERVHALTERFFAPYRSDRKACPTCRTNRGR</sequence>
<dbReference type="AlphaFoldDB" id="A0A1B6NPQ6"/>
<gene>
    <name evidence="1" type="ORF">MGSAQ_003233</name>
</gene>
<feature type="non-terminal residue" evidence="1">
    <location>
        <position position="1"/>
    </location>
</feature>
<name>A0A1B6NPQ6_9ZZZZ</name>
<comment type="caution">
    <text evidence="1">The sequence shown here is derived from an EMBL/GenBank/DDBJ whole genome shotgun (WGS) entry which is preliminary data.</text>
</comment>
<reference evidence="1" key="1">
    <citation type="submission" date="2013-11" db="EMBL/GenBank/DDBJ databases">
        <title>Microbial diversity, functional groups and degradation webs in Northern and Southern Mediterranean and Red Sea marine crude oil polluted sites.</title>
        <authorList>
            <person name="Daffonchio D."/>
            <person name="Mapelli F."/>
            <person name="Ferrer M."/>
            <person name="Richter M."/>
            <person name="Cherif A."/>
            <person name="Malkawi H.I."/>
            <person name="Yakimov M.M."/>
            <person name="Abdel-Fattah Y.R."/>
            <person name="Blaghen M."/>
            <person name="Golyshin P.N."/>
            <person name="Kalogerakis N."/>
            <person name="Boon N."/>
            <person name="Magagnini M."/>
            <person name="Fava F."/>
        </authorList>
    </citation>
    <scope>NUCLEOTIDE SEQUENCE</scope>
</reference>
<proteinExistence type="predicted"/>